<evidence type="ECO:0008006" key="4">
    <source>
        <dbReference type="Google" id="ProtNLM"/>
    </source>
</evidence>
<dbReference type="AlphaFoldDB" id="A0A9X2FD58"/>
<dbReference type="InterPro" id="IPR014262">
    <property type="entry name" value="HAF_rpt"/>
</dbReference>
<evidence type="ECO:0000256" key="1">
    <source>
        <dbReference type="SAM" id="SignalP"/>
    </source>
</evidence>
<keyword evidence="3" id="KW-1185">Reference proteome</keyword>
<comment type="caution">
    <text evidence="2">The sequence shown here is derived from an EMBL/GenBank/DDBJ whole genome shotgun (WGS) entry which is preliminary data.</text>
</comment>
<keyword evidence="1" id="KW-0732">Signal</keyword>
<dbReference type="Proteomes" id="UP001155241">
    <property type="component" value="Unassembled WGS sequence"/>
</dbReference>
<organism evidence="2 3">
    <name type="scientific">Aeoliella straminimaris</name>
    <dbReference type="NCBI Taxonomy" id="2954799"/>
    <lineage>
        <taxon>Bacteria</taxon>
        <taxon>Pseudomonadati</taxon>
        <taxon>Planctomycetota</taxon>
        <taxon>Planctomycetia</taxon>
        <taxon>Pirellulales</taxon>
        <taxon>Lacipirellulaceae</taxon>
        <taxon>Aeoliella</taxon>
    </lineage>
</organism>
<feature type="signal peptide" evidence="1">
    <location>
        <begin position="1"/>
        <end position="22"/>
    </location>
</feature>
<proteinExistence type="predicted"/>
<sequence>MLCHPWTYFAACFFLVVQPVVAAEFIPLGNLSPDYPYSSPSAISSDGTVVVGRARVTSDGVDDAFRWTESTGMVGLGVSDYMLGGTSGSAAAVSGDGSLVVGRGPGPSSSGDGGHVFVWNEEAGLSYIDRPSNVINWWPTNSSLDGSVIVGALFTGVGEIQAYRWTTDVGTVPLGFLPGTDESFVGDVSGDGTIVVGSSASDVDDVRGFRWSEATGMIDLGHVDLTGEETRNAPIAISSDGTTIVGSDSPPLYGGPYQHDGETYGGQAYRWTESTGMVGLGDLPGGEFNSAASDVSADGSVVVGRATSELGQVAIIWDEITGMRSLESILTAANVDLSGWALTDAVAVSDDGLVVTGIGRNSDGYEEAWLVRLDSNVVPEPATSTLALVVCAGLCMLHLRRHTAYAKCLLAPIVFALPMGLAHAAMFIPLGDLPGGERSSIAYAVSNNAVVVGASSSAQGAQEAFRWEAGTMTGMGSLPNGWPGSIANGISGDASVIAGVGYALLDQTPTARAVRWESGSMMALGSLPGGEGLSGAAGVSTDGTTIVGFSDSASGPQAFRWQDGVMSGLGDLPGGDFESYGLAASADGSVIVGQSRSANGIEAFRWESGVMEGLGDLEGGRFESTALDVSEDGSVVVGSGRYLAENGVFSFEQAFRWEDGVMQGLPFPEGFDRSEAHSVTADGSIVVGSMRLGNEAGDAFIWDEVHGTRSLSDVFTNELQLNLMGWELSDYGYPVLITPDGATIAGTGINPDGYQEAWLVRLDSSPIPEPATTALAVACCVMLLVIKSTPRGLLRIHLPLIILFTTSMDSIAAAEFIPLGHLSPGYPNSFPGDISGDGSVVAGEALVANGNVHDAFRWTESTGLVELGVSDYQDNGVTATASGISRDGSVIVGGSSEGGFRWTEWAGIEHFDSPVAALGVNADGTVVIGDTAGDTPTNLQAFRWTTDTGVVPLGYLPGGNWSRAGGVAGDGSVVVGFSASPLMLMPDRWEAFRWTEATGMVGLGHLPGGGESSRASAISDDGTTIVGYSDSPSGRQAMLWTESTAMIGLGDLPGGAFNSWARDVSADGSIIVGGASTSDGRTAFIWDEFSGMRSLESVLAAANVDFSGWRLTNALAVSDDGRAVAGLGTNPDGHQEAWLVRLDSNAVSEPATNTLLLVISAGICICCVRRHIGFARLLHTRAVSKDWAGFQRTQNCPSILRMCTT</sequence>
<gene>
    <name evidence="2" type="ORF">NG895_07030</name>
</gene>
<evidence type="ECO:0000313" key="3">
    <source>
        <dbReference type="Proteomes" id="UP001155241"/>
    </source>
</evidence>
<feature type="chain" id="PRO_5040797580" description="Extracellular repeat, HAF family" evidence="1">
    <location>
        <begin position="23"/>
        <end position="1205"/>
    </location>
</feature>
<evidence type="ECO:0000313" key="2">
    <source>
        <dbReference type="EMBL" id="MCO6043656.1"/>
    </source>
</evidence>
<accession>A0A9X2FD58</accession>
<name>A0A9X2FD58_9BACT</name>
<protein>
    <recommendedName>
        <fullName evidence="4">Extracellular repeat, HAF family</fullName>
    </recommendedName>
</protein>
<dbReference type="RefSeq" id="WP_252851763.1">
    <property type="nucleotide sequence ID" value="NZ_JAMXLR010000026.1"/>
</dbReference>
<dbReference type="EMBL" id="JAMXLR010000026">
    <property type="protein sequence ID" value="MCO6043656.1"/>
    <property type="molecule type" value="Genomic_DNA"/>
</dbReference>
<dbReference type="NCBIfam" id="TIGR02913">
    <property type="entry name" value="HAF_rpt"/>
    <property type="match status" value="5"/>
</dbReference>
<dbReference type="SUPFAM" id="SSF82171">
    <property type="entry name" value="DPP6 N-terminal domain-like"/>
    <property type="match status" value="1"/>
</dbReference>
<reference evidence="2" key="1">
    <citation type="submission" date="2022-06" db="EMBL/GenBank/DDBJ databases">
        <title>Aeoliella straminimaris, a novel planctomycete from sediments.</title>
        <authorList>
            <person name="Vitorino I.R."/>
            <person name="Lage O.M."/>
        </authorList>
    </citation>
    <scope>NUCLEOTIDE SEQUENCE</scope>
    <source>
        <strain evidence="2">ICT_H6.2</strain>
    </source>
</reference>